<accession>A0ABD3T1G4</accession>
<protein>
    <submittedName>
        <fullName evidence="1">Uncharacterized protein</fullName>
    </submittedName>
</protein>
<proteinExistence type="predicted"/>
<organism evidence="1 2">
    <name type="scientific">Penstemon smallii</name>
    <dbReference type="NCBI Taxonomy" id="265156"/>
    <lineage>
        <taxon>Eukaryota</taxon>
        <taxon>Viridiplantae</taxon>
        <taxon>Streptophyta</taxon>
        <taxon>Embryophyta</taxon>
        <taxon>Tracheophyta</taxon>
        <taxon>Spermatophyta</taxon>
        <taxon>Magnoliopsida</taxon>
        <taxon>eudicotyledons</taxon>
        <taxon>Gunneridae</taxon>
        <taxon>Pentapetalae</taxon>
        <taxon>asterids</taxon>
        <taxon>lamiids</taxon>
        <taxon>Lamiales</taxon>
        <taxon>Plantaginaceae</taxon>
        <taxon>Cheloneae</taxon>
        <taxon>Penstemon</taxon>
    </lineage>
</organism>
<keyword evidence="2" id="KW-1185">Reference proteome</keyword>
<comment type="caution">
    <text evidence="1">The sequence shown here is derived from an EMBL/GenBank/DDBJ whole genome shotgun (WGS) entry which is preliminary data.</text>
</comment>
<dbReference type="Proteomes" id="UP001634393">
    <property type="component" value="Unassembled WGS sequence"/>
</dbReference>
<dbReference type="AlphaFoldDB" id="A0ABD3T1G4"/>
<dbReference type="EMBL" id="JBJXBP010000005">
    <property type="protein sequence ID" value="KAL3830747.1"/>
    <property type="molecule type" value="Genomic_DNA"/>
</dbReference>
<name>A0ABD3T1G4_9LAMI</name>
<reference evidence="1 2" key="1">
    <citation type="submission" date="2024-12" db="EMBL/GenBank/DDBJ databases">
        <title>The unique morphological basis and parallel evolutionary history of personate flowers in Penstemon.</title>
        <authorList>
            <person name="Depatie T.H."/>
            <person name="Wessinger C.A."/>
        </authorList>
    </citation>
    <scope>NUCLEOTIDE SEQUENCE [LARGE SCALE GENOMIC DNA]</scope>
    <source>
        <strain evidence="1">WTNN_2</strain>
        <tissue evidence="1">Leaf</tissue>
    </source>
</reference>
<gene>
    <name evidence="1" type="ORF">ACJIZ3_019549</name>
</gene>
<sequence>MDVALKQPNKVKKDSLGEAVGMIANAFQEFVNSKKKWKRNHQSLKYMKLSPRYFD</sequence>
<evidence type="ECO:0000313" key="2">
    <source>
        <dbReference type="Proteomes" id="UP001634393"/>
    </source>
</evidence>
<evidence type="ECO:0000313" key="1">
    <source>
        <dbReference type="EMBL" id="KAL3830747.1"/>
    </source>
</evidence>